<dbReference type="Pfam" id="PF00196">
    <property type="entry name" value="GerE"/>
    <property type="match status" value="1"/>
</dbReference>
<dbReference type="CDD" id="cd06170">
    <property type="entry name" value="LuxR_C_like"/>
    <property type="match status" value="1"/>
</dbReference>
<dbReference type="InterPro" id="IPR000792">
    <property type="entry name" value="Tscrpt_reg_LuxR_C"/>
</dbReference>
<dbReference type="PANTHER" id="PTHR44688:SF16">
    <property type="entry name" value="DNA-BINDING TRANSCRIPTIONAL ACTIVATOR DEVR_DOSR"/>
    <property type="match status" value="1"/>
</dbReference>
<organism evidence="5 6">
    <name type="scientific">Devosia equisanguinis</name>
    <dbReference type="NCBI Taxonomy" id="2490941"/>
    <lineage>
        <taxon>Bacteria</taxon>
        <taxon>Pseudomonadati</taxon>
        <taxon>Pseudomonadota</taxon>
        <taxon>Alphaproteobacteria</taxon>
        <taxon>Hyphomicrobiales</taxon>
        <taxon>Devosiaceae</taxon>
        <taxon>Devosia</taxon>
    </lineage>
</organism>
<evidence type="ECO:0000313" key="5">
    <source>
        <dbReference type="EMBL" id="VDS05275.1"/>
    </source>
</evidence>
<dbReference type="PROSITE" id="PS50043">
    <property type="entry name" value="HTH_LUXR_2"/>
    <property type="match status" value="1"/>
</dbReference>
<dbReference type="Proteomes" id="UP000268844">
    <property type="component" value="Unassembled WGS sequence"/>
</dbReference>
<dbReference type="EMBL" id="UZWD01000029">
    <property type="protein sequence ID" value="VDS05275.1"/>
    <property type="molecule type" value="Genomic_DNA"/>
</dbReference>
<dbReference type="GO" id="GO:0003677">
    <property type="term" value="F:DNA binding"/>
    <property type="evidence" value="ECO:0007669"/>
    <property type="project" value="UniProtKB-KW"/>
</dbReference>
<keyword evidence="1" id="KW-0805">Transcription regulation</keyword>
<evidence type="ECO:0000256" key="2">
    <source>
        <dbReference type="ARBA" id="ARBA00023125"/>
    </source>
</evidence>
<protein>
    <submittedName>
        <fullName evidence="5">Transcriptional regulatory protein TdiR</fullName>
    </submittedName>
</protein>
<keyword evidence="6" id="KW-1185">Reference proteome</keyword>
<name>A0A3S4CCX3_9HYPH</name>
<reference evidence="5 6" key="1">
    <citation type="submission" date="2018-12" db="EMBL/GenBank/DDBJ databases">
        <authorList>
            <person name="Criscuolo A."/>
        </authorList>
    </citation>
    <scope>NUCLEOTIDE SEQUENCE [LARGE SCALE GENOMIC DNA]</scope>
    <source>
        <strain evidence="5">ACIP1116281</strain>
    </source>
</reference>
<dbReference type="Gene3D" id="1.10.10.10">
    <property type="entry name" value="Winged helix-like DNA-binding domain superfamily/Winged helix DNA-binding domain"/>
    <property type="match status" value="1"/>
</dbReference>
<dbReference type="PRINTS" id="PR00038">
    <property type="entry name" value="HTHLUXR"/>
</dbReference>
<dbReference type="RefSeq" id="WP_126150817.1">
    <property type="nucleotide sequence ID" value="NZ_JBHTMH010000001.1"/>
</dbReference>
<proteinExistence type="predicted"/>
<evidence type="ECO:0000256" key="1">
    <source>
        <dbReference type="ARBA" id="ARBA00023015"/>
    </source>
</evidence>
<feature type="domain" description="HTH luxR-type" evidence="4">
    <location>
        <begin position="16"/>
        <end position="84"/>
    </location>
</feature>
<evidence type="ECO:0000256" key="3">
    <source>
        <dbReference type="ARBA" id="ARBA00023163"/>
    </source>
</evidence>
<evidence type="ECO:0000259" key="4">
    <source>
        <dbReference type="PROSITE" id="PS50043"/>
    </source>
</evidence>
<dbReference type="PANTHER" id="PTHR44688">
    <property type="entry name" value="DNA-BINDING TRANSCRIPTIONAL ACTIVATOR DEVR_DOSR"/>
    <property type="match status" value="1"/>
</dbReference>
<sequence length="109" mass="12384">MTHHFGREAMKPEYILPELLERLTPREKQVLDIILEAKTAKEIAFDLGISQRTVEAHTERLRIKLLARSITDILRIVAAAERMGLVRHDQFVTPVPHRAGRVGLQVAAN</sequence>
<dbReference type="SUPFAM" id="SSF46894">
    <property type="entry name" value="C-terminal effector domain of the bipartite response regulators"/>
    <property type="match status" value="1"/>
</dbReference>
<dbReference type="AlphaFoldDB" id="A0A3S4CCX3"/>
<keyword evidence="2" id="KW-0238">DNA-binding</keyword>
<keyword evidence="3" id="KW-0804">Transcription</keyword>
<dbReference type="InterPro" id="IPR016032">
    <property type="entry name" value="Sig_transdc_resp-reg_C-effctor"/>
</dbReference>
<evidence type="ECO:0000313" key="6">
    <source>
        <dbReference type="Proteomes" id="UP000268844"/>
    </source>
</evidence>
<dbReference type="GO" id="GO:0006355">
    <property type="term" value="P:regulation of DNA-templated transcription"/>
    <property type="evidence" value="ECO:0007669"/>
    <property type="project" value="InterPro"/>
</dbReference>
<dbReference type="InterPro" id="IPR036388">
    <property type="entry name" value="WH-like_DNA-bd_sf"/>
</dbReference>
<dbReference type="OrthoDB" id="9782655at2"/>
<dbReference type="SMART" id="SM00421">
    <property type="entry name" value="HTH_LUXR"/>
    <property type="match status" value="1"/>
</dbReference>
<accession>A0A3S4CCX3</accession>
<gene>
    <name evidence="5" type="primary">tdiR</name>
    <name evidence="5" type="ORF">DEVEQU_02416</name>
</gene>